<name>A0A918DXG1_9GAMM</name>
<comment type="caution">
    <text evidence="1">The sequence shown here is derived from an EMBL/GenBank/DDBJ whole genome shotgun (WGS) entry which is preliminary data.</text>
</comment>
<evidence type="ECO:0000313" key="1">
    <source>
        <dbReference type="EMBL" id="GGO89184.1"/>
    </source>
</evidence>
<dbReference type="AlphaFoldDB" id="A0A918DXG1"/>
<reference evidence="1 2" key="1">
    <citation type="journal article" date="2014" name="Int. J. Syst. Evol. Microbiol.">
        <title>Complete genome sequence of Corynebacterium casei LMG S-19264T (=DSM 44701T), isolated from a smear-ripened cheese.</title>
        <authorList>
            <consortium name="US DOE Joint Genome Institute (JGI-PGF)"/>
            <person name="Walter F."/>
            <person name="Albersmeier A."/>
            <person name="Kalinowski J."/>
            <person name="Ruckert C."/>
        </authorList>
    </citation>
    <scope>NUCLEOTIDE SEQUENCE [LARGE SCALE GENOMIC DNA]</scope>
    <source>
        <strain evidence="1 2">CGMCC 1.7286</strain>
    </source>
</reference>
<proteinExistence type="predicted"/>
<accession>A0A918DXG1</accession>
<dbReference type="EMBL" id="BMLT01000021">
    <property type="protein sequence ID" value="GGO89184.1"/>
    <property type="molecule type" value="Genomic_DNA"/>
</dbReference>
<gene>
    <name evidence="1" type="ORF">GCM10011348_46340</name>
</gene>
<organism evidence="1 2">
    <name type="scientific">Marinobacterium nitratireducens</name>
    <dbReference type="NCBI Taxonomy" id="518897"/>
    <lineage>
        <taxon>Bacteria</taxon>
        <taxon>Pseudomonadati</taxon>
        <taxon>Pseudomonadota</taxon>
        <taxon>Gammaproteobacteria</taxon>
        <taxon>Oceanospirillales</taxon>
        <taxon>Oceanospirillaceae</taxon>
        <taxon>Marinobacterium</taxon>
    </lineage>
</organism>
<dbReference type="Proteomes" id="UP000599578">
    <property type="component" value="Unassembled WGS sequence"/>
</dbReference>
<evidence type="ECO:0000313" key="2">
    <source>
        <dbReference type="Proteomes" id="UP000599578"/>
    </source>
</evidence>
<protein>
    <submittedName>
        <fullName evidence="1">Uncharacterized protein</fullName>
    </submittedName>
</protein>
<sequence>MFNPPRPTVTDEIVREAAAEIAEKLGGSVDDIVKEYSYPMDGYELAKELEKWHYWNIGRDDIDTLDEVDFRVSDLLKKAQQEWAEAHNIQPPFPVGTRVMCRSRRNTGVIDSICDHSPAAYLIKADGHDDEKDGYSRWVCKFEAVEPAEETAA</sequence>
<dbReference type="RefSeq" id="WP_188863021.1">
    <property type="nucleotide sequence ID" value="NZ_BMLT01000021.1"/>
</dbReference>
<keyword evidence="2" id="KW-1185">Reference proteome</keyword>